<reference evidence="3 4" key="1">
    <citation type="journal article" date="2016" name="Nat. Commun.">
        <title>Thousands of microbial genomes shed light on interconnected biogeochemical processes in an aquifer system.</title>
        <authorList>
            <person name="Anantharaman K."/>
            <person name="Brown C.T."/>
            <person name="Hug L.A."/>
            <person name="Sharon I."/>
            <person name="Castelle C.J."/>
            <person name="Probst A.J."/>
            <person name="Thomas B.C."/>
            <person name="Singh A."/>
            <person name="Wilkins M.J."/>
            <person name="Karaoz U."/>
            <person name="Brodie E.L."/>
            <person name="Williams K.H."/>
            <person name="Hubbard S.S."/>
            <person name="Banfield J.F."/>
        </authorList>
    </citation>
    <scope>NUCLEOTIDE SEQUENCE [LARGE SCALE GENOMIC DNA]</scope>
</reference>
<dbReference type="InterPro" id="IPR002477">
    <property type="entry name" value="Peptidoglycan-bd-like"/>
</dbReference>
<dbReference type="InterPro" id="IPR036366">
    <property type="entry name" value="PGBDSf"/>
</dbReference>
<dbReference type="InterPro" id="IPR016047">
    <property type="entry name" value="M23ase_b-sheet_dom"/>
</dbReference>
<sequence>MPHFVTAQEVRDIVFPVDGEHNFSDSYGDPSSGGRVHLGVDIMAEKMTPLVSAVDGYVSYLTASEPAWGYALYITDADRYSYRYLHINNDTPGTDDGNGGTLYAFAPTIQRGARVVAGQLVGWVGDSGNAETVGSHLHFEIWTPDGSSINSYLSLIAATQPEESGSAFQFNRDLELRDEGQDVYELQKYLNQAGYVVAASGAGSPGNETTYFGPATQAALIKFQQAHGISPAAGYFGPVTRGVVNRSGGVQGGTASGIQPGWLVKNKKFAEIFYVEQDLKLRWIINEQAAEKHFGSTWSQDIKEFDDLGSMGLKFGENLE</sequence>
<evidence type="ECO:0000259" key="1">
    <source>
        <dbReference type="Pfam" id="PF01471"/>
    </source>
</evidence>
<dbReference type="Pfam" id="PF01471">
    <property type="entry name" value="PG_binding_1"/>
    <property type="match status" value="1"/>
</dbReference>
<dbReference type="STRING" id="1797542.A3J59_05045"/>
<evidence type="ECO:0000259" key="2">
    <source>
        <dbReference type="Pfam" id="PF01551"/>
    </source>
</evidence>
<dbReference type="Gene3D" id="1.10.101.10">
    <property type="entry name" value="PGBD-like superfamily/PGBD"/>
    <property type="match status" value="1"/>
</dbReference>
<comment type="caution">
    <text evidence="3">The sequence shown here is derived from an EMBL/GenBank/DDBJ whole genome shotgun (WGS) entry which is preliminary data.</text>
</comment>
<evidence type="ECO:0000313" key="3">
    <source>
        <dbReference type="EMBL" id="OGY50542.1"/>
    </source>
</evidence>
<dbReference type="Gene3D" id="2.70.70.10">
    <property type="entry name" value="Glucose Permease (Domain IIA)"/>
    <property type="match status" value="1"/>
</dbReference>
<proteinExistence type="predicted"/>
<name>A0A1G1YDV9_9BACT</name>
<dbReference type="Pfam" id="PF01551">
    <property type="entry name" value="Peptidase_M23"/>
    <property type="match status" value="1"/>
</dbReference>
<dbReference type="PANTHER" id="PTHR21666">
    <property type="entry name" value="PEPTIDASE-RELATED"/>
    <property type="match status" value="1"/>
</dbReference>
<dbReference type="EMBL" id="MHIL01000029">
    <property type="protein sequence ID" value="OGY50542.1"/>
    <property type="molecule type" value="Genomic_DNA"/>
</dbReference>
<feature type="domain" description="M23ase beta-sheet core" evidence="2">
    <location>
        <begin position="36"/>
        <end position="150"/>
    </location>
</feature>
<dbReference type="CDD" id="cd12797">
    <property type="entry name" value="M23_peptidase"/>
    <property type="match status" value="1"/>
</dbReference>
<gene>
    <name evidence="3" type="ORF">A3J59_05045</name>
</gene>
<dbReference type="GO" id="GO:0004222">
    <property type="term" value="F:metalloendopeptidase activity"/>
    <property type="evidence" value="ECO:0007669"/>
    <property type="project" value="TreeGrafter"/>
</dbReference>
<dbReference type="SUPFAM" id="SSF51261">
    <property type="entry name" value="Duplicated hybrid motif"/>
    <property type="match status" value="1"/>
</dbReference>
<dbReference type="AlphaFoldDB" id="A0A1G1YDV9"/>
<dbReference type="SUPFAM" id="SSF47090">
    <property type="entry name" value="PGBD-like"/>
    <property type="match status" value="1"/>
</dbReference>
<dbReference type="PANTHER" id="PTHR21666:SF270">
    <property type="entry name" value="MUREIN HYDROLASE ACTIVATOR ENVC"/>
    <property type="match status" value="1"/>
</dbReference>
<organism evidence="3 4">
    <name type="scientific">Candidatus Buchananbacteria bacterium RIFCSPHIGHO2_02_FULL_56_16</name>
    <dbReference type="NCBI Taxonomy" id="1797542"/>
    <lineage>
        <taxon>Bacteria</taxon>
        <taxon>Candidatus Buchananiibacteriota</taxon>
    </lineage>
</organism>
<dbReference type="Proteomes" id="UP000177310">
    <property type="component" value="Unassembled WGS sequence"/>
</dbReference>
<dbReference type="InterPro" id="IPR011055">
    <property type="entry name" value="Dup_hybrid_motif"/>
</dbReference>
<feature type="domain" description="Peptidoglycan binding-like" evidence="1">
    <location>
        <begin position="180"/>
        <end position="241"/>
    </location>
</feature>
<protein>
    <recommendedName>
        <fullName evidence="5">Peptidoglycan binding-like domain-containing protein</fullName>
    </recommendedName>
</protein>
<evidence type="ECO:0000313" key="4">
    <source>
        <dbReference type="Proteomes" id="UP000177310"/>
    </source>
</evidence>
<accession>A0A1G1YDV9</accession>
<dbReference type="InterPro" id="IPR050570">
    <property type="entry name" value="Cell_wall_metabolism_enzyme"/>
</dbReference>
<evidence type="ECO:0008006" key="5">
    <source>
        <dbReference type="Google" id="ProtNLM"/>
    </source>
</evidence>
<dbReference type="InterPro" id="IPR036365">
    <property type="entry name" value="PGBD-like_sf"/>
</dbReference>